<protein>
    <submittedName>
        <fullName evidence="1">Uncharacterized protein</fullName>
    </submittedName>
</protein>
<proteinExistence type="predicted"/>
<evidence type="ECO:0000313" key="2">
    <source>
        <dbReference type="Proteomes" id="UP000749040"/>
    </source>
</evidence>
<comment type="caution">
    <text evidence="1">The sequence shown here is derived from an EMBL/GenBank/DDBJ whole genome shotgun (WGS) entry which is preliminary data.</text>
</comment>
<sequence length="74" mass="8184">MERDGQLDLYGVVAARLKQAHARVAHPEVPGETRRELSRRLLAVTAAAKRDLADAARRLDVLTAELDELGIPDR</sequence>
<accession>A0ABS2TKM3</accession>
<reference evidence="1 2" key="1">
    <citation type="submission" date="2021-01" db="EMBL/GenBank/DDBJ databases">
        <title>Streptomyces acididurans sp. nov., isolated from a peat swamp forest soil.</title>
        <authorList>
            <person name="Chantavorakit T."/>
            <person name="Duangmal K."/>
        </authorList>
    </citation>
    <scope>NUCLEOTIDE SEQUENCE [LARGE SCALE GENOMIC DNA]</scope>
    <source>
        <strain evidence="1 2">KK5PA1</strain>
    </source>
</reference>
<gene>
    <name evidence="1" type="ORF">ITX44_04895</name>
</gene>
<dbReference type="RefSeq" id="WP_205355722.1">
    <property type="nucleotide sequence ID" value="NZ_JADKYB010000002.1"/>
</dbReference>
<dbReference type="EMBL" id="JADKYB010000002">
    <property type="protein sequence ID" value="MBM9503880.1"/>
    <property type="molecule type" value="Genomic_DNA"/>
</dbReference>
<keyword evidence="2" id="KW-1185">Reference proteome</keyword>
<organism evidence="1 2">
    <name type="scientific">Actinacidiphila acididurans</name>
    <dbReference type="NCBI Taxonomy" id="2784346"/>
    <lineage>
        <taxon>Bacteria</taxon>
        <taxon>Bacillati</taxon>
        <taxon>Actinomycetota</taxon>
        <taxon>Actinomycetes</taxon>
        <taxon>Kitasatosporales</taxon>
        <taxon>Streptomycetaceae</taxon>
        <taxon>Actinacidiphila</taxon>
    </lineage>
</organism>
<evidence type="ECO:0000313" key="1">
    <source>
        <dbReference type="EMBL" id="MBM9503880.1"/>
    </source>
</evidence>
<name>A0ABS2TKM3_9ACTN</name>
<dbReference type="Proteomes" id="UP000749040">
    <property type="component" value="Unassembled WGS sequence"/>
</dbReference>